<evidence type="ECO:0000313" key="3">
    <source>
        <dbReference type="Proteomes" id="UP000789831"/>
    </source>
</evidence>
<evidence type="ECO:0000313" key="2">
    <source>
        <dbReference type="EMBL" id="CAG8614826.1"/>
    </source>
</evidence>
<dbReference type="Proteomes" id="UP000789831">
    <property type="component" value="Unassembled WGS sequence"/>
</dbReference>
<protein>
    <submittedName>
        <fullName evidence="2">12524_t:CDS:1</fullName>
    </submittedName>
</protein>
<dbReference type="OrthoDB" id="2339353at2759"/>
<name>A0A9N9CUV3_9GLOM</name>
<keyword evidence="1" id="KW-0472">Membrane</keyword>
<proteinExistence type="predicted"/>
<keyword evidence="1" id="KW-0812">Transmembrane</keyword>
<sequence>MFPFNKFQPQRTLTQEPSFFLLLRVIIAFSVILLWLTYVYFLVVQILTDHPVIELAYRFEELIEAPDMEICAEGTMLEFRDCLIEYPDDRSHTYTNCAREDGTLYITQGEYQTDNMYCYLFSGNGTLFYGNTTDGIWKIVIYYTMIDINYEDSDINEIASIDAQLLDPNSNSWEDNLKVRNKLDEAVIKDINLQGSAFAGLNNYSTIIKFKQNTYRSIAQNDLKSYFGFAGQYDETIIMPSTITYHPLKRNPKFNKKRFSGDLSIEVATYIHEIYTERRIRTLLNSLGVAGGIIGFFAAFYYFLFGDKRIKPWGFMHRIFSSQIEQSTNDKLVLSSDEQAETYERRLIYLEGLISDFILNTQPLKKVKKTLVGEENSIY</sequence>
<accession>A0A9N9CUV3</accession>
<evidence type="ECO:0000256" key="1">
    <source>
        <dbReference type="SAM" id="Phobius"/>
    </source>
</evidence>
<dbReference type="EMBL" id="CAJVPL010002595">
    <property type="protein sequence ID" value="CAG8614826.1"/>
    <property type="molecule type" value="Genomic_DNA"/>
</dbReference>
<feature type="transmembrane region" description="Helical" evidence="1">
    <location>
        <begin position="21"/>
        <end position="43"/>
    </location>
</feature>
<reference evidence="2" key="1">
    <citation type="submission" date="2021-06" db="EMBL/GenBank/DDBJ databases">
        <authorList>
            <person name="Kallberg Y."/>
            <person name="Tangrot J."/>
            <person name="Rosling A."/>
        </authorList>
    </citation>
    <scope>NUCLEOTIDE SEQUENCE</scope>
    <source>
        <strain evidence="2">MT106</strain>
    </source>
</reference>
<gene>
    <name evidence="2" type="ORF">AGERDE_LOCUS9777</name>
</gene>
<organism evidence="2 3">
    <name type="scientific">Ambispora gerdemannii</name>
    <dbReference type="NCBI Taxonomy" id="144530"/>
    <lineage>
        <taxon>Eukaryota</taxon>
        <taxon>Fungi</taxon>
        <taxon>Fungi incertae sedis</taxon>
        <taxon>Mucoromycota</taxon>
        <taxon>Glomeromycotina</taxon>
        <taxon>Glomeromycetes</taxon>
        <taxon>Archaeosporales</taxon>
        <taxon>Ambisporaceae</taxon>
        <taxon>Ambispora</taxon>
    </lineage>
</organism>
<dbReference type="AlphaFoldDB" id="A0A9N9CUV3"/>
<keyword evidence="3" id="KW-1185">Reference proteome</keyword>
<comment type="caution">
    <text evidence="2">The sequence shown here is derived from an EMBL/GenBank/DDBJ whole genome shotgun (WGS) entry which is preliminary data.</text>
</comment>
<feature type="transmembrane region" description="Helical" evidence="1">
    <location>
        <begin position="283"/>
        <end position="304"/>
    </location>
</feature>
<keyword evidence="1" id="KW-1133">Transmembrane helix</keyword>